<evidence type="ECO:0000313" key="7">
    <source>
        <dbReference type="Proteomes" id="UP000217154"/>
    </source>
</evidence>
<protein>
    <submittedName>
        <fullName evidence="5">ABC transporter substrate-binding protein</fullName>
    </submittedName>
    <submittedName>
        <fullName evidence="6">ABC-type branched-subunit amino acid transport system substrate-binding protein</fullName>
    </submittedName>
</protein>
<dbReference type="RefSeq" id="WP_095747388.1">
    <property type="nucleotide sequence ID" value="NZ_CP023284.1"/>
</dbReference>
<dbReference type="KEGG" id="vbo:CKY39_00850"/>
<keyword evidence="3" id="KW-1133">Transmembrane helix</keyword>
<sequence>MTVPVPRESTAPLSTSRRRALSGLAATTAAAAGVGLGFPAFAQNRAIRIGTTFDNSSVEKANGQGLYQGSTAFFNALNKAGGIHGSKVELVMADDTFKPEVAKANALAFEKDGSVLALVHPLGTRQTAEVMDAVPGMAVVGPITGTIALRKKTSPNTFWVRANYDQEVDKLVSTAAVLGQTRIGLVHSNDPLGQSVLAAFKNALAKAKLEPAVIATTPNTTSMEVGPAAEAIAKAKPQVVVVGLAGTAPVFLKALRGAGNSSSAYGLSITASALSAMGDLARGLGFVIVVPSPYSTKFEIVRRYQADMVANGTKDFSLTSLEGYMNAAVLAEGLRRAGPAPTRAAVLGGMASIENFDLGGVKINYGRSNREGGQFVDVAVIGSRGQMLS</sequence>
<proteinExistence type="inferred from homology"/>
<name>A0A250DT35_9BURK</name>
<dbReference type="CDD" id="cd06326">
    <property type="entry name" value="PBP1_ABC_ligand_binding-like"/>
    <property type="match status" value="1"/>
</dbReference>
<dbReference type="PROSITE" id="PS51318">
    <property type="entry name" value="TAT"/>
    <property type="match status" value="1"/>
</dbReference>
<feature type="transmembrane region" description="Helical" evidence="3">
    <location>
        <begin position="21"/>
        <end position="42"/>
    </location>
</feature>
<reference evidence="6" key="2">
    <citation type="submission" date="2023-07" db="EMBL/GenBank/DDBJ databases">
        <title>Sorghum-associated microbial communities from plants grown in Nebraska, USA.</title>
        <authorList>
            <person name="Schachtman D."/>
        </authorList>
    </citation>
    <scope>NUCLEOTIDE SEQUENCE</scope>
    <source>
        <strain evidence="6">DS2795</strain>
    </source>
</reference>
<dbReference type="AlphaFoldDB" id="A0A250DT35"/>
<evidence type="ECO:0000256" key="1">
    <source>
        <dbReference type="ARBA" id="ARBA00010062"/>
    </source>
</evidence>
<keyword evidence="2" id="KW-0732">Signal</keyword>
<dbReference type="Pfam" id="PF13458">
    <property type="entry name" value="Peripla_BP_6"/>
    <property type="match status" value="1"/>
</dbReference>
<evidence type="ECO:0000259" key="4">
    <source>
        <dbReference type="Pfam" id="PF13458"/>
    </source>
</evidence>
<dbReference type="Proteomes" id="UP000217154">
    <property type="component" value="Chromosome"/>
</dbReference>
<organism evidence="5 7">
    <name type="scientific">Variovorax boronicumulans</name>
    <dbReference type="NCBI Taxonomy" id="436515"/>
    <lineage>
        <taxon>Bacteria</taxon>
        <taxon>Pseudomonadati</taxon>
        <taxon>Pseudomonadota</taxon>
        <taxon>Betaproteobacteria</taxon>
        <taxon>Burkholderiales</taxon>
        <taxon>Comamonadaceae</taxon>
        <taxon>Variovorax</taxon>
    </lineage>
</organism>
<keyword evidence="3" id="KW-0472">Membrane</keyword>
<reference evidence="5 7" key="1">
    <citation type="submission" date="2017-09" db="EMBL/GenBank/DDBJ databases">
        <title>The diverse metabolic capabilities of V. boronicumulans make it an excellent choice for continued studies on novel biodegradation.</title>
        <authorList>
            <person name="Sun S."/>
        </authorList>
    </citation>
    <scope>NUCLEOTIDE SEQUENCE [LARGE SCALE GENOMIC DNA]</scope>
    <source>
        <strain evidence="5 7">J1</strain>
    </source>
</reference>
<feature type="domain" description="Leucine-binding protein" evidence="4">
    <location>
        <begin position="47"/>
        <end position="379"/>
    </location>
</feature>
<evidence type="ECO:0000256" key="3">
    <source>
        <dbReference type="SAM" id="Phobius"/>
    </source>
</evidence>
<accession>A0A250DT35</accession>
<dbReference type="InterPro" id="IPR028081">
    <property type="entry name" value="Leu-bd"/>
</dbReference>
<evidence type="ECO:0000313" key="6">
    <source>
        <dbReference type="EMBL" id="MDP9926883.1"/>
    </source>
</evidence>
<dbReference type="PANTHER" id="PTHR47235:SF1">
    <property type="entry name" value="BLR6548 PROTEIN"/>
    <property type="match status" value="1"/>
</dbReference>
<dbReference type="Proteomes" id="UP001244295">
    <property type="component" value="Unassembled WGS sequence"/>
</dbReference>
<comment type="similarity">
    <text evidence="1">Belongs to the leucine-binding protein family.</text>
</comment>
<keyword evidence="3" id="KW-0812">Transmembrane</keyword>
<dbReference type="EMBL" id="CP023284">
    <property type="protein sequence ID" value="ATA57526.1"/>
    <property type="molecule type" value="Genomic_DNA"/>
</dbReference>
<dbReference type="SUPFAM" id="SSF53822">
    <property type="entry name" value="Periplasmic binding protein-like I"/>
    <property type="match status" value="1"/>
</dbReference>
<dbReference type="InterPro" id="IPR006311">
    <property type="entry name" value="TAT_signal"/>
</dbReference>
<dbReference type="InterPro" id="IPR028082">
    <property type="entry name" value="Peripla_BP_I"/>
</dbReference>
<evidence type="ECO:0000313" key="5">
    <source>
        <dbReference type="EMBL" id="ATA57526.1"/>
    </source>
</evidence>
<dbReference type="EMBL" id="JAUSRR010000013">
    <property type="protein sequence ID" value="MDP9926883.1"/>
    <property type="molecule type" value="Genomic_DNA"/>
</dbReference>
<dbReference type="PANTHER" id="PTHR47235">
    <property type="entry name" value="BLR6548 PROTEIN"/>
    <property type="match status" value="1"/>
</dbReference>
<dbReference type="Gene3D" id="3.40.50.2300">
    <property type="match status" value="2"/>
</dbReference>
<evidence type="ECO:0000256" key="2">
    <source>
        <dbReference type="ARBA" id="ARBA00022729"/>
    </source>
</evidence>
<gene>
    <name evidence="5" type="ORF">CKY39_00850</name>
    <name evidence="6" type="ORF">J2W25_005933</name>
</gene>